<dbReference type="Proteomes" id="UP000270471">
    <property type="component" value="Unassembled WGS sequence"/>
</dbReference>
<keyword evidence="2" id="KW-0812">Transmembrane</keyword>
<keyword evidence="4" id="KW-1185">Reference proteome</keyword>
<dbReference type="NCBIfam" id="TIGR03919">
    <property type="entry name" value="T7SS_EccB"/>
    <property type="match status" value="1"/>
</dbReference>
<keyword evidence="2" id="KW-1133">Transmembrane helix</keyword>
<dbReference type="InterPro" id="IPR007795">
    <property type="entry name" value="T7SS_EccB"/>
</dbReference>
<dbReference type="AlphaFoldDB" id="A0A3M0IHL4"/>
<dbReference type="InterPro" id="IPR044857">
    <property type="entry name" value="T7SS_EccB_R1"/>
</dbReference>
<feature type="region of interest" description="Disordered" evidence="1">
    <location>
        <begin position="494"/>
        <end position="532"/>
    </location>
</feature>
<feature type="transmembrane region" description="Helical" evidence="2">
    <location>
        <begin position="41"/>
        <end position="61"/>
    </location>
</feature>
<feature type="compositionally biased region" description="Basic and acidic residues" evidence="1">
    <location>
        <begin position="521"/>
        <end position="532"/>
    </location>
</feature>
<dbReference type="PANTHER" id="PTHR40765">
    <property type="entry name" value="ESX-2 SECRETION SYSTEM ATPASE ECCB2"/>
    <property type="match status" value="1"/>
</dbReference>
<proteinExistence type="predicted"/>
<evidence type="ECO:0000313" key="3">
    <source>
        <dbReference type="EMBL" id="RMB87620.1"/>
    </source>
</evidence>
<dbReference type="Pfam" id="PF05108">
    <property type="entry name" value="T7SS_ESX1_EccB"/>
    <property type="match status" value="1"/>
</dbReference>
<dbReference type="RefSeq" id="WP_121887287.1">
    <property type="nucleotide sequence ID" value="NZ_PENI01000001.1"/>
</dbReference>
<dbReference type="Gene3D" id="3.30.2390.20">
    <property type="entry name" value="Type VII secretion system EccB, repeat 1 domain"/>
    <property type="match status" value="1"/>
</dbReference>
<evidence type="ECO:0000313" key="4">
    <source>
        <dbReference type="Proteomes" id="UP000270471"/>
    </source>
</evidence>
<protein>
    <submittedName>
        <fullName evidence="3">Type VII secretion protein EccB</fullName>
    </submittedName>
</protein>
<dbReference type="PANTHER" id="PTHR40765:SF2">
    <property type="entry name" value="ESX-2 SECRETION SYSTEM ATPASE ECCB2"/>
    <property type="match status" value="1"/>
</dbReference>
<accession>A0A3M0IHL4</accession>
<gene>
    <name evidence="3" type="primary">eccB</name>
    <name evidence="3" type="ORF">CTZ28_01260</name>
</gene>
<evidence type="ECO:0000256" key="2">
    <source>
        <dbReference type="SAM" id="Phobius"/>
    </source>
</evidence>
<keyword evidence="2" id="KW-0472">Membrane</keyword>
<organism evidence="3 4">
    <name type="scientific">Streptomyces shenzhenensis</name>
    <dbReference type="NCBI Taxonomy" id="943815"/>
    <lineage>
        <taxon>Bacteria</taxon>
        <taxon>Bacillati</taxon>
        <taxon>Actinomycetota</taxon>
        <taxon>Actinomycetes</taxon>
        <taxon>Kitasatosporales</taxon>
        <taxon>Streptomycetaceae</taxon>
        <taxon>Streptomyces</taxon>
    </lineage>
</organism>
<reference evidence="3 4" key="1">
    <citation type="submission" date="2017-11" db="EMBL/GenBank/DDBJ databases">
        <title>Draft genome of actinobacteria isolated from guarana (Paullinia cupana (Mart.) Ducke.</title>
        <authorList>
            <person name="Siqueira K.A."/>
            <person name="Liotti R.G."/>
            <person name="Mendes T.A.O."/>
            <person name="Soares M.A."/>
        </authorList>
    </citation>
    <scope>NUCLEOTIDE SEQUENCE [LARGE SCALE GENOMIC DNA]</scope>
    <source>
        <strain evidence="3 4">193</strain>
    </source>
</reference>
<dbReference type="OrthoDB" id="3847604at2"/>
<name>A0A3M0IHL4_9ACTN</name>
<evidence type="ECO:0000256" key="1">
    <source>
        <dbReference type="SAM" id="MobiDB-lite"/>
    </source>
</evidence>
<dbReference type="EMBL" id="PENI01000001">
    <property type="protein sequence ID" value="RMB87620.1"/>
    <property type="molecule type" value="Genomic_DNA"/>
</dbReference>
<sequence>MQNRRDQVQAHMFVMGRLTSGLLRTDLDAPESPVGRTNRGLAIGIVVALLVSAGAFIFGLISPSTTNSWRASGSLIVDKDTGARYFYQGGELRPVLNYASAMLLAGAGSGGMSTTAVGTESLRDTPRGAAVGISGAPDVLPASGALADSRPWLVCSAPEGGAGSAATVLSVASSATAHPLPRGSALLVADPSGNRYLVWQGMRLRIDTGSSALEGLGYGSARPREVSVAFVDALPAGPDLAPVDVPDRGKAGPSLGGLDTRIGQVFRTSVPGSARTQYYLLRGEGLVPLTNTGAALQLSDPDTAKKAYDGGPASARQLEAGALKGHLAAGGTGTGSSAASAAALPDSPPALAAVKEGQGVCAAVTPGSAAGTGVQVGVAVVAQSALTPLAQPPATGTTVACLAVDGVVVQPGGGALVRASSATGGDAGGSRYLVTDTGVKYRVPTADDESALGYSDAQVQTMPSLLLSMLPTGPELAAADAAVAASAGNARRASADAGCGAFGSRTRAPDASPSSGPQSEPAKKTERSEQPR</sequence>
<dbReference type="GO" id="GO:0005576">
    <property type="term" value="C:extracellular region"/>
    <property type="evidence" value="ECO:0007669"/>
    <property type="project" value="TreeGrafter"/>
</dbReference>
<comment type="caution">
    <text evidence="3">The sequence shown here is derived from an EMBL/GenBank/DDBJ whole genome shotgun (WGS) entry which is preliminary data.</text>
</comment>